<dbReference type="InterPro" id="IPR051500">
    <property type="entry name" value="cTAGE_MIA/OTOR"/>
</dbReference>
<feature type="compositionally biased region" description="Polar residues" evidence="9">
    <location>
        <begin position="587"/>
        <end position="601"/>
    </location>
</feature>
<name>A0A0L7L970_OPEBR</name>
<keyword evidence="13" id="KW-1185">Reference proteome</keyword>
<dbReference type="GO" id="GO:0035459">
    <property type="term" value="P:vesicle cargo loading"/>
    <property type="evidence" value="ECO:0007669"/>
    <property type="project" value="TreeGrafter"/>
</dbReference>
<feature type="compositionally biased region" description="Polar residues" evidence="9">
    <location>
        <begin position="364"/>
        <end position="376"/>
    </location>
</feature>
<feature type="compositionally biased region" description="Basic and acidic residues" evidence="9">
    <location>
        <begin position="635"/>
        <end position="647"/>
    </location>
</feature>
<dbReference type="PANTHER" id="PTHR23158">
    <property type="entry name" value="MELANOMA INHIBITORY ACTIVITY-RELATED"/>
    <property type="match status" value="1"/>
</dbReference>
<feature type="region of interest" description="Disordered" evidence="9">
    <location>
        <begin position="358"/>
        <end position="384"/>
    </location>
</feature>
<comment type="caution">
    <text evidence="12">The sequence shown here is derived from an EMBL/GenBank/DDBJ whole genome shotgun (WGS) entry which is preliminary data.</text>
</comment>
<evidence type="ECO:0000256" key="7">
    <source>
        <dbReference type="PROSITE-ProRule" id="PRU00192"/>
    </source>
</evidence>
<comment type="subcellular location">
    <subcellularLocation>
        <location evidence="1">Endoplasmic reticulum membrane</location>
        <topology evidence="1">Single-pass membrane protein</topology>
    </subcellularLocation>
</comment>
<feature type="compositionally biased region" description="Polar residues" evidence="9">
    <location>
        <begin position="167"/>
        <end position="184"/>
    </location>
</feature>
<keyword evidence="5 8" id="KW-0175">Coiled coil</keyword>
<feature type="chain" id="PRO_5005573111" evidence="10">
    <location>
        <begin position="28"/>
        <end position="1267"/>
    </location>
</feature>
<feature type="non-terminal residue" evidence="12">
    <location>
        <position position="1267"/>
    </location>
</feature>
<feature type="compositionally biased region" description="Polar residues" evidence="9">
    <location>
        <begin position="648"/>
        <end position="660"/>
    </location>
</feature>
<evidence type="ECO:0000256" key="6">
    <source>
        <dbReference type="ARBA" id="ARBA00023180"/>
    </source>
</evidence>
<feature type="region of interest" description="Disordered" evidence="9">
    <location>
        <begin position="552"/>
        <end position="690"/>
    </location>
</feature>
<evidence type="ECO:0000313" key="13">
    <source>
        <dbReference type="Proteomes" id="UP000037510"/>
    </source>
</evidence>
<dbReference type="PROSITE" id="PS50002">
    <property type="entry name" value="SH3"/>
    <property type="match status" value="1"/>
</dbReference>
<feature type="compositionally biased region" description="Basic and acidic residues" evidence="9">
    <location>
        <begin position="100"/>
        <end position="119"/>
    </location>
</feature>
<feature type="compositionally biased region" description="Polar residues" evidence="9">
    <location>
        <begin position="613"/>
        <end position="631"/>
    </location>
</feature>
<dbReference type="GO" id="GO:0009306">
    <property type="term" value="P:protein secretion"/>
    <property type="evidence" value="ECO:0007669"/>
    <property type="project" value="TreeGrafter"/>
</dbReference>
<dbReference type="STRING" id="104452.A0A0L7L970"/>
<dbReference type="SMART" id="SM00326">
    <property type="entry name" value="SH3"/>
    <property type="match status" value="1"/>
</dbReference>
<dbReference type="SUPFAM" id="SSF50044">
    <property type="entry name" value="SH3-domain"/>
    <property type="match status" value="1"/>
</dbReference>
<keyword evidence="2 7" id="KW-0728">SH3 domain</keyword>
<dbReference type="Proteomes" id="UP000037510">
    <property type="component" value="Unassembled WGS sequence"/>
</dbReference>
<dbReference type="GO" id="GO:0005789">
    <property type="term" value="C:endoplasmic reticulum membrane"/>
    <property type="evidence" value="ECO:0007669"/>
    <property type="project" value="UniProtKB-SubCell"/>
</dbReference>
<reference evidence="12 13" key="1">
    <citation type="journal article" date="2015" name="Genome Biol. Evol.">
        <title>The genome of winter moth (Operophtera brumata) provides a genomic perspective on sexual dimorphism and phenology.</title>
        <authorList>
            <person name="Derks M.F."/>
            <person name="Smit S."/>
            <person name="Salis L."/>
            <person name="Schijlen E."/>
            <person name="Bossers A."/>
            <person name="Mateman C."/>
            <person name="Pijl A.S."/>
            <person name="de Ridder D."/>
            <person name="Groenen M.A."/>
            <person name="Visser M.E."/>
            <person name="Megens H.J."/>
        </authorList>
    </citation>
    <scope>NUCLEOTIDE SEQUENCE [LARGE SCALE GENOMIC DNA]</scope>
    <source>
        <strain evidence="12">WM2013NL</strain>
        <tissue evidence="12">Head and thorax</tissue>
    </source>
</reference>
<organism evidence="12 13">
    <name type="scientific">Operophtera brumata</name>
    <name type="common">Winter moth</name>
    <name type="synonym">Phalaena brumata</name>
    <dbReference type="NCBI Taxonomy" id="104452"/>
    <lineage>
        <taxon>Eukaryota</taxon>
        <taxon>Metazoa</taxon>
        <taxon>Ecdysozoa</taxon>
        <taxon>Arthropoda</taxon>
        <taxon>Hexapoda</taxon>
        <taxon>Insecta</taxon>
        <taxon>Pterygota</taxon>
        <taxon>Neoptera</taxon>
        <taxon>Endopterygota</taxon>
        <taxon>Lepidoptera</taxon>
        <taxon>Glossata</taxon>
        <taxon>Ditrysia</taxon>
        <taxon>Geometroidea</taxon>
        <taxon>Geometridae</taxon>
        <taxon>Larentiinae</taxon>
        <taxon>Operophtera</taxon>
    </lineage>
</organism>
<dbReference type="InterPro" id="IPR001452">
    <property type="entry name" value="SH3_domain"/>
</dbReference>
<evidence type="ECO:0000256" key="9">
    <source>
        <dbReference type="SAM" id="MobiDB-lite"/>
    </source>
</evidence>
<evidence type="ECO:0000313" key="12">
    <source>
        <dbReference type="EMBL" id="KOB72063.1"/>
    </source>
</evidence>
<evidence type="ECO:0000259" key="11">
    <source>
        <dbReference type="PROSITE" id="PS50002"/>
    </source>
</evidence>
<gene>
    <name evidence="12" type="ORF">OBRU01_07469</name>
</gene>
<evidence type="ECO:0000256" key="2">
    <source>
        <dbReference type="ARBA" id="ARBA00022443"/>
    </source>
</evidence>
<dbReference type="GO" id="GO:0006888">
    <property type="term" value="P:endoplasmic reticulum to Golgi vesicle-mediated transport"/>
    <property type="evidence" value="ECO:0007669"/>
    <property type="project" value="TreeGrafter"/>
</dbReference>
<dbReference type="GO" id="GO:0070971">
    <property type="term" value="C:endoplasmic reticulum exit site"/>
    <property type="evidence" value="ECO:0007669"/>
    <property type="project" value="TreeGrafter"/>
</dbReference>
<feature type="region of interest" description="Disordered" evidence="9">
    <location>
        <begin position="100"/>
        <end position="215"/>
    </location>
</feature>
<feature type="domain" description="SH3" evidence="11">
    <location>
        <begin position="22"/>
        <end position="84"/>
    </location>
</feature>
<feature type="compositionally biased region" description="Polar residues" evidence="9">
    <location>
        <begin position="667"/>
        <end position="683"/>
    </location>
</feature>
<feature type="compositionally biased region" description="Low complexity" evidence="9">
    <location>
        <begin position="185"/>
        <end position="194"/>
    </location>
</feature>
<evidence type="ECO:0000256" key="5">
    <source>
        <dbReference type="ARBA" id="ARBA00023054"/>
    </source>
</evidence>
<evidence type="ECO:0000256" key="1">
    <source>
        <dbReference type="ARBA" id="ARBA00004389"/>
    </source>
</evidence>
<dbReference type="EMBL" id="JTDY01002119">
    <property type="protein sequence ID" value="KOB72063.1"/>
    <property type="molecule type" value="Genomic_DNA"/>
</dbReference>
<feature type="compositionally biased region" description="Basic and acidic residues" evidence="9">
    <location>
        <begin position="505"/>
        <end position="515"/>
    </location>
</feature>
<feature type="signal peptide" evidence="10">
    <location>
        <begin position="1"/>
        <end position="27"/>
    </location>
</feature>
<feature type="compositionally biased region" description="Polar residues" evidence="9">
    <location>
        <begin position="123"/>
        <end position="142"/>
    </location>
</feature>
<feature type="region of interest" description="Disordered" evidence="9">
    <location>
        <begin position="489"/>
        <end position="523"/>
    </location>
</feature>
<dbReference type="PANTHER" id="PTHR23158:SF33">
    <property type="entry name" value="TRANSPORT AND GOLGI ORGANIZATION PROTEIN 1"/>
    <property type="match status" value="1"/>
</dbReference>
<protein>
    <submittedName>
        <fullName evidence="12">Bm8 interacting protein</fullName>
    </submittedName>
</protein>
<keyword evidence="4" id="KW-0256">Endoplasmic reticulum</keyword>
<evidence type="ECO:0000256" key="10">
    <source>
        <dbReference type="SAM" id="SignalP"/>
    </source>
</evidence>
<evidence type="ECO:0000256" key="3">
    <source>
        <dbReference type="ARBA" id="ARBA00022729"/>
    </source>
</evidence>
<feature type="coiled-coil region" evidence="8">
    <location>
        <begin position="804"/>
        <end position="946"/>
    </location>
</feature>
<evidence type="ECO:0000256" key="8">
    <source>
        <dbReference type="SAM" id="Coils"/>
    </source>
</evidence>
<accession>A0A0L7L970</accession>
<keyword evidence="3 10" id="KW-0732">Signal</keyword>
<proteinExistence type="predicted"/>
<feature type="coiled-coil region" evidence="8">
    <location>
        <begin position="1008"/>
        <end position="1081"/>
    </location>
</feature>
<keyword evidence="6" id="KW-0325">Glycoprotein</keyword>
<sequence>MSSAFLAITFSLLFFIVFLISEPISKAKTLLQYNSVETGFLSFRQNAEAIVLMKSAGTNSDLWYAAIDGKSGFVPSKFLKETKILEKSPLVTVPLEVRKKESQAPDVHPDKVKSAHEVIEGTTIYTTEASSVKDSTTENPGSAPSDFVPPTLDTNEESAKRSEETQSEASVSPHSGDSDSTGEVSTSTNTSQSDSDTEGQNLNSDASVEPIPPETVDNKAETEQNVGPANQVLPNHLADAHALSPQDHGASSSETFEVPDLNYVQNTLNEPENVDSNELNTSLPNSNNVENILVTASSSVTPVVSDKQNQLQAKETENINAKYNTVNQDVNTQNTNGIKTENMIENLLSARLKENNINENIKNTGSEDSVKSQNESMIDDEEVRRNVDEQLKGNSKQDSKFENQNEQANAVKDIVLKQIHQNPTQDTIMTSQNEPIIENSNEAATGTNQGNEQIKVNAKGDTTFKTQNEQVNAIEETGLDAQTKQINENATEDTVIEPQNQTIENSKEEATETSKDSQQITENTKEDFVALEEPLYRTTQEPTIPPQYYEETKTEPVSKELPNIPSEPPSKLADTIPPVNIPEAPIPTSSELPPVQQTNPAPDTLKPVFTYPQVLTQPAPSVTPDPNNYNYYSHEPVKYEPSDDNSKVNEPSSENNNEYTTVPPISESFNDNPTEEMLTSTEAPSIPDENSESFLSSMYSTLADIWPSTTEAPPSLFNEEYTKFEEKESSDGFSLMSYLISIYYSVMGPSETCFTDEYCDGKGNTKTNRLLTFLVTTATSVLLFTLGYYYIDSKRQDSRLIGNINSLQRDLLFSSKECEILKEELSTTKIKLAGIEDSSFGMDDMVLSLKEEINEHKAQNERLRNSLDDNEKLLRVSENTAGELQNTLSEVENTLSELWDKIQAFEEELISVSRERDSFQLKYVSAETALEESRRYKKQLDEVELAERKRLAEELQTTQDSYRTTSQQATEAMTRLEVLGKYFQERESELMKELNAKESLWLSKQGESASTVEKIELLQQEVQRFKEKCDALTLELAEQESNRRTAISEVETRAHSAWLEARAARREADAARDEAATLRRKLASVSAVDAAMDPHHKSNRRTAISEVETRAHSAWLEADAARRETDAARDEAATLRRKLASVSAVDAAMDPHHKSNRRTAISEVETRAHSAWLEADAARRETDAARDEAATLRRKLASVSAVDAAMDPHHKSNRRTAISEVETRAHSAWLEADAARRETDAARDEAATLRRKLASVSAVDAAMDPHH</sequence>
<dbReference type="InterPro" id="IPR036028">
    <property type="entry name" value="SH3-like_dom_sf"/>
</dbReference>
<dbReference type="AlphaFoldDB" id="A0A0L7L970"/>
<dbReference type="Gene3D" id="2.30.30.40">
    <property type="entry name" value="SH3 Domains"/>
    <property type="match status" value="1"/>
</dbReference>
<evidence type="ECO:0000256" key="4">
    <source>
        <dbReference type="ARBA" id="ARBA00022824"/>
    </source>
</evidence>